<sequence length="480" mass="51965">MSAACPAFRRGRCLRRLAGPALLALLGLLGLGGTAAAQSSAGRPAYESLRFNEDWSPLRDPALRTDPFDPLKWIPLNGTGSVYLTLGGELRARYESARAPVFGLGAPRRNDYTLLRSFLFADLHLGPYARAFLELASGFAPGWAGTPPPTQKDELDILQAFGEVTLPTAGGQIMLRGGRQEMSFGSSRLVSVRESPNIRRAFDGVRAAWIGAGDTRIDAFLVRPVSPQLGNFNDSNDRTQLFWGAYATTAIPALPGLKADLYYLGLERDEARFAQGTATEHRHTLGTRLFGKRSGFDWNVEAAYQFGSFGTADIRAWTVSANLGYSFADLPFSPRLGLNADAISGDRNLRDNRLGTFNPLFPKLPYFSEANLAAPANLLDIQPNLTVSLTPKLSLTLGWNPLWKQAEADAFYAPPLSPVRGSAGGTGRFIGQQTSLALSWSATEHLTIGGTYVHYTPGERLKQAGAGSGEFLAGWAQFIF</sequence>
<name>A0A2S4MCE3_9HYPH</name>
<feature type="chain" id="PRO_5015620887" evidence="1">
    <location>
        <begin position="38"/>
        <end position="480"/>
    </location>
</feature>
<accession>A0A2S4MCE3</accession>
<evidence type="ECO:0000313" key="3">
    <source>
        <dbReference type="EMBL" id="POR52420.1"/>
    </source>
</evidence>
<organism evidence="3 4">
    <name type="scientific">Bosea psychrotolerans</name>
    <dbReference type="NCBI Taxonomy" id="1871628"/>
    <lineage>
        <taxon>Bacteria</taxon>
        <taxon>Pseudomonadati</taxon>
        <taxon>Pseudomonadota</taxon>
        <taxon>Alphaproteobacteria</taxon>
        <taxon>Hyphomicrobiales</taxon>
        <taxon>Boseaceae</taxon>
        <taxon>Bosea</taxon>
    </lineage>
</organism>
<dbReference type="Gene3D" id="2.40.160.100">
    <property type="match status" value="1"/>
</dbReference>
<feature type="signal peptide" evidence="1">
    <location>
        <begin position="1"/>
        <end position="37"/>
    </location>
</feature>
<evidence type="ECO:0000259" key="2">
    <source>
        <dbReference type="Pfam" id="PF13372"/>
    </source>
</evidence>
<dbReference type="Pfam" id="PF13372">
    <property type="entry name" value="Alginate_exp"/>
    <property type="match status" value="1"/>
</dbReference>
<keyword evidence="4" id="KW-1185">Reference proteome</keyword>
<keyword evidence="1" id="KW-0732">Signal</keyword>
<dbReference type="AlphaFoldDB" id="A0A2S4MCE3"/>
<proteinExistence type="predicted"/>
<dbReference type="RefSeq" id="WP_103718048.1">
    <property type="nucleotide sequence ID" value="NZ_PQFZ01000005.1"/>
</dbReference>
<dbReference type="OrthoDB" id="311329at2"/>
<dbReference type="SUPFAM" id="SSF56935">
    <property type="entry name" value="Porins"/>
    <property type="match status" value="1"/>
</dbReference>
<evidence type="ECO:0000256" key="1">
    <source>
        <dbReference type="SAM" id="SignalP"/>
    </source>
</evidence>
<gene>
    <name evidence="3" type="ORF">CYD53_10585</name>
</gene>
<dbReference type="InterPro" id="IPR025388">
    <property type="entry name" value="Alginate_export_dom"/>
</dbReference>
<dbReference type="EMBL" id="PQFZ01000005">
    <property type="protein sequence ID" value="POR52420.1"/>
    <property type="molecule type" value="Genomic_DNA"/>
</dbReference>
<feature type="domain" description="Alginate export" evidence="2">
    <location>
        <begin position="83"/>
        <end position="469"/>
    </location>
</feature>
<evidence type="ECO:0000313" key="4">
    <source>
        <dbReference type="Proteomes" id="UP000236919"/>
    </source>
</evidence>
<protein>
    <submittedName>
        <fullName evidence="3">Alginate export protein</fullName>
    </submittedName>
</protein>
<comment type="caution">
    <text evidence="3">The sequence shown here is derived from an EMBL/GenBank/DDBJ whole genome shotgun (WGS) entry which is preliminary data.</text>
</comment>
<dbReference type="Proteomes" id="UP000236919">
    <property type="component" value="Unassembled WGS sequence"/>
</dbReference>
<reference evidence="3 4" key="1">
    <citation type="submission" date="2018-01" db="EMBL/GenBank/DDBJ databases">
        <title>Genomic Encyclopedia of Type Strains, Phase III (KMG-III): the genomes of soil and plant-associated and newly described type strains.</title>
        <authorList>
            <person name="Whitman W."/>
        </authorList>
    </citation>
    <scope>NUCLEOTIDE SEQUENCE [LARGE SCALE GENOMIC DNA]</scope>
    <source>
        <strain evidence="3 4">1131</strain>
    </source>
</reference>
<dbReference type="InterPro" id="IPR053728">
    <property type="entry name" value="Alginate_Permeability_Chnl"/>
</dbReference>